<keyword evidence="2" id="KW-1185">Reference proteome</keyword>
<accession>A0AAV7PTC1</accession>
<reference evidence="1" key="1">
    <citation type="journal article" date="2022" name="bioRxiv">
        <title>Sequencing and chromosome-scale assembly of the giantPleurodeles waltlgenome.</title>
        <authorList>
            <person name="Brown T."/>
            <person name="Elewa A."/>
            <person name="Iarovenko S."/>
            <person name="Subramanian E."/>
            <person name="Araus A.J."/>
            <person name="Petzold A."/>
            <person name="Susuki M."/>
            <person name="Suzuki K.-i.T."/>
            <person name="Hayashi T."/>
            <person name="Toyoda A."/>
            <person name="Oliveira C."/>
            <person name="Osipova E."/>
            <person name="Leigh N.D."/>
            <person name="Simon A."/>
            <person name="Yun M.H."/>
        </authorList>
    </citation>
    <scope>NUCLEOTIDE SEQUENCE</scope>
    <source>
        <strain evidence="1">20211129_DDA</strain>
        <tissue evidence="1">Liver</tissue>
    </source>
</reference>
<dbReference type="Proteomes" id="UP001066276">
    <property type="component" value="Chromosome 7"/>
</dbReference>
<protein>
    <submittedName>
        <fullName evidence="1">Uncharacterized protein</fullName>
    </submittedName>
</protein>
<sequence length="107" mass="11937">MQAFAACLFEDRAAFAFFCGPEQDVVCKQTSGDVKELAMDMDVLILSLFILDNLMDYLFVPLAKDVILPKEEKASTTGIELFIYNSPGPSFWCLQPNAETTTQPCEQ</sequence>
<organism evidence="1 2">
    <name type="scientific">Pleurodeles waltl</name>
    <name type="common">Iberian ribbed newt</name>
    <dbReference type="NCBI Taxonomy" id="8319"/>
    <lineage>
        <taxon>Eukaryota</taxon>
        <taxon>Metazoa</taxon>
        <taxon>Chordata</taxon>
        <taxon>Craniata</taxon>
        <taxon>Vertebrata</taxon>
        <taxon>Euteleostomi</taxon>
        <taxon>Amphibia</taxon>
        <taxon>Batrachia</taxon>
        <taxon>Caudata</taxon>
        <taxon>Salamandroidea</taxon>
        <taxon>Salamandridae</taxon>
        <taxon>Pleurodelinae</taxon>
        <taxon>Pleurodeles</taxon>
    </lineage>
</organism>
<dbReference type="AlphaFoldDB" id="A0AAV7PTC1"/>
<evidence type="ECO:0000313" key="1">
    <source>
        <dbReference type="EMBL" id="KAJ1130522.1"/>
    </source>
</evidence>
<comment type="caution">
    <text evidence="1">The sequence shown here is derived from an EMBL/GenBank/DDBJ whole genome shotgun (WGS) entry which is preliminary data.</text>
</comment>
<name>A0AAV7PTC1_PLEWA</name>
<gene>
    <name evidence="1" type="ORF">NDU88_008873</name>
</gene>
<dbReference type="EMBL" id="JANPWB010000011">
    <property type="protein sequence ID" value="KAJ1130522.1"/>
    <property type="molecule type" value="Genomic_DNA"/>
</dbReference>
<proteinExistence type="predicted"/>
<evidence type="ECO:0000313" key="2">
    <source>
        <dbReference type="Proteomes" id="UP001066276"/>
    </source>
</evidence>